<dbReference type="EMBL" id="HF937568">
    <property type="protein sequence ID" value="CCW28771.1"/>
    <property type="molecule type" value="Genomic_DNA"/>
</dbReference>
<dbReference type="AlphaFoldDB" id="N1NKE0"/>
<name>N1NKE0_ARADU</name>
<gene>
    <name evidence="1" type="ORF">ARAX_ADH079023-072J06-001</name>
</gene>
<evidence type="ECO:0000313" key="1">
    <source>
        <dbReference type="EMBL" id="CCW28771.1"/>
    </source>
</evidence>
<reference evidence="1" key="1">
    <citation type="journal article" date="2013" name="Ann. Bot.">
        <title>The repetitive component of the A genome of peanut (Arachis hypogaea) and its role in remodelling intergenic sequence space since its evolutionary divergence from the B genome.</title>
        <authorList>
            <person name="Bertioli D.J."/>
            <person name="Vidigal B."/>
            <person name="Nielen S."/>
            <person name="Ratnaparkhe M.B."/>
            <person name="Lee T.H."/>
            <person name="Leal-Bertioli S.C."/>
            <person name="Kim C."/>
            <person name="Guimaraes P.M."/>
            <person name="Seijo G."/>
            <person name="Schwarzacher T."/>
            <person name="Paterson A.H."/>
            <person name="Heslop-Harrison P."/>
            <person name="Araujo A.C."/>
        </authorList>
    </citation>
    <scope>NUCLEOTIDE SEQUENCE</scope>
</reference>
<sequence length="85" mass="9480">MATDKKEKVVVGNKKQEWTLDLEEDVDPNGAIDGAVTENCIVERVELEHGLGFNNNKYALYILTRTGNESSQLISQLELDSLTAR</sequence>
<protein>
    <submittedName>
        <fullName evidence="1">Uncharacterized protein</fullName>
    </submittedName>
</protein>
<organism evidence="1">
    <name type="scientific">Arachis duranensis</name>
    <name type="common">Wild peanut</name>
    <dbReference type="NCBI Taxonomy" id="130453"/>
    <lineage>
        <taxon>Eukaryota</taxon>
        <taxon>Viridiplantae</taxon>
        <taxon>Streptophyta</taxon>
        <taxon>Embryophyta</taxon>
        <taxon>Tracheophyta</taxon>
        <taxon>Spermatophyta</taxon>
        <taxon>Magnoliopsida</taxon>
        <taxon>eudicotyledons</taxon>
        <taxon>Gunneridae</taxon>
        <taxon>Pentapetalae</taxon>
        <taxon>rosids</taxon>
        <taxon>fabids</taxon>
        <taxon>Fabales</taxon>
        <taxon>Fabaceae</taxon>
        <taxon>Papilionoideae</taxon>
        <taxon>50 kb inversion clade</taxon>
        <taxon>dalbergioids sensu lato</taxon>
        <taxon>Dalbergieae</taxon>
        <taxon>Pterocarpus clade</taxon>
        <taxon>Arachis</taxon>
    </lineage>
</organism>
<accession>N1NKE0</accession>
<proteinExistence type="predicted"/>
<reference evidence="1" key="2">
    <citation type="submission" date="2013-04" db="EMBL/GenBank/DDBJ databases">
        <authorList>
            <person name="Bertioli D."/>
        </authorList>
    </citation>
    <scope>NUCLEOTIDE SEQUENCE</scope>
</reference>